<organism evidence="1 2">
    <name type="scientific">Pseudoalteromonas rubra</name>
    <dbReference type="NCBI Taxonomy" id="43658"/>
    <lineage>
        <taxon>Bacteria</taxon>
        <taxon>Pseudomonadati</taxon>
        <taxon>Pseudomonadota</taxon>
        <taxon>Gammaproteobacteria</taxon>
        <taxon>Alteromonadales</taxon>
        <taxon>Pseudoalteromonadaceae</taxon>
        <taxon>Pseudoalteromonas</taxon>
    </lineage>
</organism>
<dbReference type="AlphaFoldDB" id="A0A8T0C302"/>
<sequence>MFVTEYSGIAQWLFSGCSAMPHNISLHSPVSPLNAFR</sequence>
<dbReference type="Proteomes" id="UP000016480">
    <property type="component" value="Unassembled WGS sequence"/>
</dbReference>
<evidence type="ECO:0000313" key="1">
    <source>
        <dbReference type="EMBL" id="KAF7783681.1"/>
    </source>
</evidence>
<protein>
    <submittedName>
        <fullName evidence="1">Uncharacterized protein</fullName>
    </submittedName>
</protein>
<dbReference type="EMBL" id="AHCD03000043">
    <property type="protein sequence ID" value="KAF7783681.1"/>
    <property type="molecule type" value="Genomic_DNA"/>
</dbReference>
<gene>
    <name evidence="1" type="ORF">PRUB_a3513</name>
</gene>
<evidence type="ECO:0000313" key="2">
    <source>
        <dbReference type="Proteomes" id="UP000016480"/>
    </source>
</evidence>
<comment type="caution">
    <text evidence="1">The sequence shown here is derived from an EMBL/GenBank/DDBJ whole genome shotgun (WGS) entry which is preliminary data.</text>
</comment>
<name>A0A8T0C302_9GAMM</name>
<accession>A0A8T0C302</accession>
<proteinExistence type="predicted"/>
<reference evidence="1 2" key="1">
    <citation type="journal article" date="2012" name="J. Bacteriol.">
        <title>Genome sequence of the cycloprodigiosin-producing bacterial strain Pseudoalteromonas rubra ATCC 29570(T).</title>
        <authorList>
            <person name="Xie B.B."/>
            <person name="Shu Y.L."/>
            <person name="Qin Q.L."/>
            <person name="Rong J.C."/>
            <person name="Zhang X.Y."/>
            <person name="Chen X.L."/>
            <person name="Zhou B.C."/>
            <person name="Zhang Y.Z."/>
        </authorList>
    </citation>
    <scope>NUCLEOTIDE SEQUENCE [LARGE SCALE GENOMIC DNA]</scope>
    <source>
        <strain evidence="1 2">DSM 6842</strain>
    </source>
</reference>